<dbReference type="NCBIfam" id="TIGR01725">
    <property type="entry name" value="phge_HK97_gp10"/>
    <property type="match status" value="1"/>
</dbReference>
<dbReference type="Pfam" id="PF04883">
    <property type="entry name" value="HK97-gp10_like"/>
    <property type="match status" value="1"/>
</dbReference>
<protein>
    <submittedName>
        <fullName evidence="1">HK97-gp10 family putative phage morphogenesis protein</fullName>
    </submittedName>
</protein>
<name>A0ABW5ADE8_9RHOB</name>
<keyword evidence="2" id="KW-1185">Reference proteome</keyword>
<accession>A0ABW5ADE8</accession>
<sequence length="176" mass="18835">MAKSTRLRIEGLADLERALDNLSKSAGRSVLRRSLRKAAEPMAERARALAPVKTGKLRESIKFGSLLNGSQRKLHRKLTLEERTAIELFLGPSYVKGSGGRVGHLVEFGTAPHGNGGLFAGTLHPGTPPRPFMRPAFDAEAGPTIARLKPILWAEIEKAAARAARKAARAAAKGGN</sequence>
<dbReference type="InterPro" id="IPR010064">
    <property type="entry name" value="HK97-gp10_tail"/>
</dbReference>
<organism evidence="1 2">
    <name type="scientific">Rhodobacter lacus</name>
    <dbReference type="NCBI Taxonomy" id="1641972"/>
    <lineage>
        <taxon>Bacteria</taxon>
        <taxon>Pseudomonadati</taxon>
        <taxon>Pseudomonadota</taxon>
        <taxon>Alphaproteobacteria</taxon>
        <taxon>Rhodobacterales</taxon>
        <taxon>Rhodobacter group</taxon>
        <taxon>Rhodobacter</taxon>
    </lineage>
</organism>
<dbReference type="RefSeq" id="WP_377393716.1">
    <property type="nucleotide sequence ID" value="NZ_JBHUIX010000028.1"/>
</dbReference>
<comment type="caution">
    <text evidence="1">The sequence shown here is derived from an EMBL/GenBank/DDBJ whole genome shotgun (WGS) entry which is preliminary data.</text>
</comment>
<proteinExistence type="predicted"/>
<gene>
    <name evidence="1" type="ORF">ACFSM0_17750</name>
</gene>
<reference evidence="2" key="1">
    <citation type="journal article" date="2019" name="Int. J. Syst. Evol. Microbiol.">
        <title>The Global Catalogue of Microorganisms (GCM) 10K type strain sequencing project: providing services to taxonomists for standard genome sequencing and annotation.</title>
        <authorList>
            <consortium name="The Broad Institute Genomics Platform"/>
            <consortium name="The Broad Institute Genome Sequencing Center for Infectious Disease"/>
            <person name="Wu L."/>
            <person name="Ma J."/>
        </authorList>
    </citation>
    <scope>NUCLEOTIDE SEQUENCE [LARGE SCALE GENOMIC DNA]</scope>
    <source>
        <strain evidence="2">CCUG 55131</strain>
    </source>
</reference>
<dbReference type="Proteomes" id="UP001597413">
    <property type="component" value="Unassembled WGS sequence"/>
</dbReference>
<evidence type="ECO:0000313" key="1">
    <source>
        <dbReference type="EMBL" id="MFD2175939.1"/>
    </source>
</evidence>
<dbReference type="EMBL" id="JBHUIX010000028">
    <property type="protein sequence ID" value="MFD2175939.1"/>
    <property type="molecule type" value="Genomic_DNA"/>
</dbReference>
<evidence type="ECO:0000313" key="2">
    <source>
        <dbReference type="Proteomes" id="UP001597413"/>
    </source>
</evidence>